<protein>
    <submittedName>
        <fullName evidence="1">Uncharacterized protein</fullName>
    </submittedName>
</protein>
<evidence type="ECO:0000313" key="1">
    <source>
        <dbReference type="EMBL" id="SET74761.1"/>
    </source>
</evidence>
<sequence>MHIWPFRKRPQEVDFESQRELAEMENSTREVRVKVDQFTALLAELTEKKRGQNDR</sequence>
<keyword evidence="2" id="KW-1185">Reference proteome</keyword>
<organism evidence="1 2">
    <name type="scientific">Paracoccus homiensis</name>
    <dbReference type="NCBI Taxonomy" id="364199"/>
    <lineage>
        <taxon>Bacteria</taxon>
        <taxon>Pseudomonadati</taxon>
        <taxon>Pseudomonadota</taxon>
        <taxon>Alphaproteobacteria</taxon>
        <taxon>Rhodobacterales</taxon>
        <taxon>Paracoccaceae</taxon>
        <taxon>Paracoccus</taxon>
    </lineage>
</organism>
<evidence type="ECO:0000313" key="2">
    <source>
        <dbReference type="Proteomes" id="UP000199180"/>
    </source>
</evidence>
<name>A0A1I0GUH9_9RHOB</name>
<proteinExistence type="predicted"/>
<gene>
    <name evidence="1" type="ORF">SAMN04489858_10985</name>
</gene>
<dbReference type="EMBL" id="FOHO01000009">
    <property type="protein sequence ID" value="SET74761.1"/>
    <property type="molecule type" value="Genomic_DNA"/>
</dbReference>
<dbReference type="Proteomes" id="UP000199180">
    <property type="component" value="Unassembled WGS sequence"/>
</dbReference>
<dbReference type="RefSeq" id="WP_175479899.1">
    <property type="nucleotide sequence ID" value="NZ_FOHO01000009.1"/>
</dbReference>
<reference evidence="1 2" key="1">
    <citation type="submission" date="2016-10" db="EMBL/GenBank/DDBJ databases">
        <authorList>
            <person name="de Groot N.N."/>
        </authorList>
    </citation>
    <scope>NUCLEOTIDE SEQUENCE [LARGE SCALE GENOMIC DNA]</scope>
    <source>
        <strain evidence="1 2">DSM 17862</strain>
    </source>
</reference>
<accession>A0A1I0GUH9</accession>
<dbReference type="AlphaFoldDB" id="A0A1I0GUH9"/>
<dbReference type="STRING" id="364199.SAMN04489858_10985"/>